<evidence type="ECO:0000313" key="12">
    <source>
        <dbReference type="Proteomes" id="UP001596023"/>
    </source>
</evidence>
<dbReference type="InterPro" id="IPR023996">
    <property type="entry name" value="TonB-dep_OMP_SusC/RagA"/>
</dbReference>
<dbReference type="Gene3D" id="2.60.40.1120">
    <property type="entry name" value="Carboxypeptidase-like, regulatory domain"/>
    <property type="match status" value="1"/>
</dbReference>
<keyword evidence="4 7" id="KW-0812">Transmembrane</keyword>
<evidence type="ECO:0000259" key="10">
    <source>
        <dbReference type="Pfam" id="PF07715"/>
    </source>
</evidence>
<dbReference type="Pfam" id="PF13715">
    <property type="entry name" value="CarbopepD_reg_2"/>
    <property type="match status" value="1"/>
</dbReference>
<evidence type="ECO:0000256" key="5">
    <source>
        <dbReference type="ARBA" id="ARBA00023136"/>
    </source>
</evidence>
<reference evidence="12" key="1">
    <citation type="journal article" date="2019" name="Int. J. Syst. Evol. Microbiol.">
        <title>The Global Catalogue of Microorganisms (GCM) 10K type strain sequencing project: providing services to taxonomists for standard genome sequencing and annotation.</title>
        <authorList>
            <consortium name="The Broad Institute Genomics Platform"/>
            <consortium name="The Broad Institute Genome Sequencing Center for Infectious Disease"/>
            <person name="Wu L."/>
            <person name="Ma J."/>
        </authorList>
    </citation>
    <scope>NUCLEOTIDE SEQUENCE [LARGE SCALE GENOMIC DNA]</scope>
    <source>
        <strain evidence="12">CCUG 66188</strain>
    </source>
</reference>
<comment type="similarity">
    <text evidence="7">Belongs to the TonB-dependent receptor family.</text>
</comment>
<proteinExistence type="inferred from homology"/>
<name>A0ABV9KT68_9BACT</name>
<dbReference type="InterPro" id="IPR023997">
    <property type="entry name" value="TonB-dep_OMP_SusC/RagA_CS"/>
</dbReference>
<comment type="subcellular location">
    <subcellularLocation>
        <location evidence="1 7">Cell outer membrane</location>
        <topology evidence="1 7">Multi-pass membrane protein</topology>
    </subcellularLocation>
</comment>
<dbReference type="SUPFAM" id="SSF49464">
    <property type="entry name" value="Carboxypeptidase regulatory domain-like"/>
    <property type="match status" value="1"/>
</dbReference>
<keyword evidence="9" id="KW-0732">Signal</keyword>
<evidence type="ECO:0000256" key="6">
    <source>
        <dbReference type="ARBA" id="ARBA00023237"/>
    </source>
</evidence>
<dbReference type="InterPro" id="IPR008969">
    <property type="entry name" value="CarboxyPept-like_regulatory"/>
</dbReference>
<feature type="compositionally biased region" description="Polar residues" evidence="8">
    <location>
        <begin position="130"/>
        <end position="141"/>
    </location>
</feature>
<comment type="caution">
    <text evidence="11">The sequence shown here is derived from an EMBL/GenBank/DDBJ whole genome shotgun (WGS) entry which is preliminary data.</text>
</comment>
<evidence type="ECO:0000256" key="2">
    <source>
        <dbReference type="ARBA" id="ARBA00022448"/>
    </source>
</evidence>
<dbReference type="InterPro" id="IPR012910">
    <property type="entry name" value="Plug_dom"/>
</dbReference>
<dbReference type="Proteomes" id="UP001596023">
    <property type="component" value="Unassembled WGS sequence"/>
</dbReference>
<feature type="domain" description="TonB-dependent receptor plug" evidence="10">
    <location>
        <begin position="221"/>
        <end position="326"/>
    </location>
</feature>
<feature type="signal peptide" evidence="9">
    <location>
        <begin position="1"/>
        <end position="31"/>
    </location>
</feature>
<dbReference type="NCBIfam" id="TIGR04056">
    <property type="entry name" value="OMP_RagA_SusC"/>
    <property type="match status" value="1"/>
</dbReference>
<dbReference type="InterPro" id="IPR037066">
    <property type="entry name" value="Plug_dom_sf"/>
</dbReference>
<dbReference type="NCBIfam" id="TIGR04057">
    <property type="entry name" value="SusC_RagA_signa"/>
    <property type="match status" value="1"/>
</dbReference>
<feature type="region of interest" description="Disordered" evidence="8">
    <location>
        <begin position="113"/>
        <end position="142"/>
    </location>
</feature>
<sequence length="1198" mass="132278">MNFFKTFFRRSKKEVLLAGMNLFFLLLPVMAQSQDLAAKKISMNVNNVSLETAFAEIEKQSGVKFTYGEDINKYVANKVTIVANNISVNDAISRTLNNSNLQYTQRGNNVAISEKPAQSHSQSHVQTQQNPRRTGTVTDNTGGPLIGVSITIKGTSTGTVTDVDGKFSIQAKPGDTMQFSYVGFSTKTIIIGNEQVLNIVLEEDRQVLDEIVVVGYQSIRKSHLTGAVSSVKNQELNLTTPSMGQALVGKVAGVQISQVSGAPYNSTKIRVRGTVSVNASSDPLYVIDGYPSNADISLNPEDIESIEILKDAASAAIYGSRASGGVVMITTKRGKESKVKVDVNYQHTIGQLSKKVDLLNAQEFAELFVDAHNNTYRDLLVNAGKLWDDSYRSDNNSQRTQRIGSNNSTANIPEWMYDYATQSVKKMQYDTDWQDELYRTAQGNRIHLNITGGNSGIRYNLSGSYQNMEGIIVSTRQNRINLRSNIDMNVSQRFKAGANFALTSTSNREVQEGRFHQGPILAALVYLPIFKSHNEDGSLSKYEMASYSSEFSFQNDIDNPVAMATETIIRRTGQRSTYNMFGTYELFDGLVAKANLGMYTYNEKYDFYRPTSLTSGVNPPYSVQAQAAANAVGRSYDMIDYLGEFTLSYNKQLGEHLIQGVAGASLQENKSDILEVKGTGYQDDYIPELTGHGANASDISLTGNTRKSVWTMASYFTQMLYSFRSRYFLSASFRGDGSSLFGPLNRWGYFPSVSGAWTVSQEDFYQKAFGASSSLKLRASWGLSGNNNIGNYNHTQVMSSPVGVPNGSNSVLTAMYPEAFKDRGLGWESTSQLNTGFDLSLFNGRLSLIANYYNSHTYNLLFNQSISAISGSTSYLTNLPDSKIRNRGIDVQVDGWVVNTKDFSLKLGGNISVNRNKVLDLGQAGTILTNGAERSYMTHITEEGQPIGMFYGFKVAGMVRESDMANLAEDDSHYNPSTRKFTDGYKIKGPPRSVAQTAKLMPGDLYFNDTNGDGIVTDEDKEIIGSPHPDFIYGFNLTSNYKAFDFSASFNGSQGNKVLDGQDYYIYNMEGSGNNYKDVAQRYRNEQNPGNGKVYRASRGGTQSNSTRLSSFYLQDGSFLRCTNITLGYSLPDIAKMTHNNISSLRLYLAVDNAFTVTKYKGYNPEVDYNNGSNLTPGVDYGKYPLMRAFQAGVQLSF</sequence>
<feature type="compositionally biased region" description="Low complexity" evidence="8">
    <location>
        <begin position="118"/>
        <end position="129"/>
    </location>
</feature>
<protein>
    <submittedName>
        <fullName evidence="11">SusC/RagA family TonB-linked outer membrane protein</fullName>
    </submittedName>
</protein>
<organism evidence="11 12">
    <name type="scientific">Dysgonomonas termitidis</name>
    <dbReference type="NCBI Taxonomy" id="1516126"/>
    <lineage>
        <taxon>Bacteria</taxon>
        <taxon>Pseudomonadati</taxon>
        <taxon>Bacteroidota</taxon>
        <taxon>Bacteroidia</taxon>
        <taxon>Bacteroidales</taxon>
        <taxon>Dysgonomonadaceae</taxon>
        <taxon>Dysgonomonas</taxon>
    </lineage>
</organism>
<keyword evidence="6 7" id="KW-0998">Cell outer membrane</keyword>
<evidence type="ECO:0000256" key="3">
    <source>
        <dbReference type="ARBA" id="ARBA00022452"/>
    </source>
</evidence>
<dbReference type="RefSeq" id="WP_379994248.1">
    <property type="nucleotide sequence ID" value="NZ_JBHSGN010000043.1"/>
</dbReference>
<evidence type="ECO:0000256" key="1">
    <source>
        <dbReference type="ARBA" id="ARBA00004571"/>
    </source>
</evidence>
<evidence type="ECO:0000313" key="11">
    <source>
        <dbReference type="EMBL" id="MFC4673019.1"/>
    </source>
</evidence>
<dbReference type="InterPro" id="IPR036942">
    <property type="entry name" value="Beta-barrel_TonB_sf"/>
</dbReference>
<dbReference type="Pfam" id="PF07715">
    <property type="entry name" value="Plug"/>
    <property type="match status" value="1"/>
</dbReference>
<evidence type="ECO:0000256" key="7">
    <source>
        <dbReference type="PROSITE-ProRule" id="PRU01360"/>
    </source>
</evidence>
<keyword evidence="2 7" id="KW-0813">Transport</keyword>
<evidence type="ECO:0000256" key="8">
    <source>
        <dbReference type="SAM" id="MobiDB-lite"/>
    </source>
</evidence>
<feature type="chain" id="PRO_5045849464" evidence="9">
    <location>
        <begin position="32"/>
        <end position="1198"/>
    </location>
</feature>
<keyword evidence="5 7" id="KW-0472">Membrane</keyword>
<dbReference type="EMBL" id="JBHSGN010000043">
    <property type="protein sequence ID" value="MFC4673019.1"/>
    <property type="molecule type" value="Genomic_DNA"/>
</dbReference>
<dbReference type="Gene3D" id="2.170.130.10">
    <property type="entry name" value="TonB-dependent receptor, plug domain"/>
    <property type="match status" value="1"/>
</dbReference>
<dbReference type="PROSITE" id="PS52016">
    <property type="entry name" value="TONB_DEPENDENT_REC_3"/>
    <property type="match status" value="1"/>
</dbReference>
<dbReference type="Gene3D" id="3.55.50.30">
    <property type="match status" value="1"/>
</dbReference>
<accession>A0ABV9KT68</accession>
<dbReference type="Gene3D" id="2.40.170.20">
    <property type="entry name" value="TonB-dependent receptor, beta-barrel domain"/>
    <property type="match status" value="1"/>
</dbReference>
<evidence type="ECO:0000256" key="4">
    <source>
        <dbReference type="ARBA" id="ARBA00022692"/>
    </source>
</evidence>
<evidence type="ECO:0000256" key="9">
    <source>
        <dbReference type="SAM" id="SignalP"/>
    </source>
</evidence>
<gene>
    <name evidence="11" type="ORF">ACFO6W_04880</name>
</gene>
<dbReference type="InterPro" id="IPR039426">
    <property type="entry name" value="TonB-dep_rcpt-like"/>
</dbReference>
<dbReference type="SUPFAM" id="SSF56935">
    <property type="entry name" value="Porins"/>
    <property type="match status" value="1"/>
</dbReference>
<keyword evidence="12" id="KW-1185">Reference proteome</keyword>
<keyword evidence="3 7" id="KW-1134">Transmembrane beta strand</keyword>